<sequence length="40" mass="4802">MWVLFKVPCQQLVVNLKLFKLLVEKRSRFLCSITYSKLQT</sequence>
<accession>A0A0A9ECA9</accession>
<dbReference type="EMBL" id="GBRH01199506">
    <property type="protein sequence ID" value="JAD98389.1"/>
    <property type="molecule type" value="Transcribed_RNA"/>
</dbReference>
<reference evidence="1" key="1">
    <citation type="submission" date="2014-09" db="EMBL/GenBank/DDBJ databases">
        <authorList>
            <person name="Magalhaes I.L.F."/>
            <person name="Oliveira U."/>
            <person name="Santos F.R."/>
            <person name="Vidigal T.H.D.A."/>
            <person name="Brescovit A.D."/>
            <person name="Santos A.J."/>
        </authorList>
    </citation>
    <scope>NUCLEOTIDE SEQUENCE</scope>
    <source>
        <tissue evidence="1">Shoot tissue taken approximately 20 cm above the soil surface</tissue>
    </source>
</reference>
<proteinExistence type="predicted"/>
<name>A0A0A9ECA9_ARUDO</name>
<organism evidence="1">
    <name type="scientific">Arundo donax</name>
    <name type="common">Giant reed</name>
    <name type="synonym">Donax arundinaceus</name>
    <dbReference type="NCBI Taxonomy" id="35708"/>
    <lineage>
        <taxon>Eukaryota</taxon>
        <taxon>Viridiplantae</taxon>
        <taxon>Streptophyta</taxon>
        <taxon>Embryophyta</taxon>
        <taxon>Tracheophyta</taxon>
        <taxon>Spermatophyta</taxon>
        <taxon>Magnoliopsida</taxon>
        <taxon>Liliopsida</taxon>
        <taxon>Poales</taxon>
        <taxon>Poaceae</taxon>
        <taxon>PACMAD clade</taxon>
        <taxon>Arundinoideae</taxon>
        <taxon>Arundineae</taxon>
        <taxon>Arundo</taxon>
    </lineage>
</organism>
<reference evidence="1" key="2">
    <citation type="journal article" date="2015" name="Data Brief">
        <title>Shoot transcriptome of the giant reed, Arundo donax.</title>
        <authorList>
            <person name="Barrero R.A."/>
            <person name="Guerrero F.D."/>
            <person name="Moolhuijzen P."/>
            <person name="Goolsby J.A."/>
            <person name="Tidwell J."/>
            <person name="Bellgard S.E."/>
            <person name="Bellgard M.I."/>
        </authorList>
    </citation>
    <scope>NUCLEOTIDE SEQUENCE</scope>
    <source>
        <tissue evidence="1">Shoot tissue taken approximately 20 cm above the soil surface</tissue>
    </source>
</reference>
<dbReference type="AlphaFoldDB" id="A0A0A9ECA9"/>
<evidence type="ECO:0000313" key="1">
    <source>
        <dbReference type="EMBL" id="JAD98389.1"/>
    </source>
</evidence>
<protein>
    <submittedName>
        <fullName evidence="1">Uncharacterized protein</fullName>
    </submittedName>
</protein>